<gene>
    <name evidence="3" type="ORF">Sangu_2521500</name>
</gene>
<feature type="transmembrane region" description="Helical" evidence="1">
    <location>
        <begin position="12"/>
        <end position="31"/>
    </location>
</feature>
<keyword evidence="1" id="KW-1133">Transmembrane helix</keyword>
<dbReference type="Pfam" id="PF07727">
    <property type="entry name" value="RVT_2"/>
    <property type="match status" value="1"/>
</dbReference>
<evidence type="ECO:0000313" key="3">
    <source>
        <dbReference type="EMBL" id="KAL0293836.1"/>
    </source>
</evidence>
<dbReference type="InterPro" id="IPR013103">
    <property type="entry name" value="RVT_2"/>
</dbReference>
<organism evidence="3">
    <name type="scientific">Sesamum angustifolium</name>
    <dbReference type="NCBI Taxonomy" id="2727405"/>
    <lineage>
        <taxon>Eukaryota</taxon>
        <taxon>Viridiplantae</taxon>
        <taxon>Streptophyta</taxon>
        <taxon>Embryophyta</taxon>
        <taxon>Tracheophyta</taxon>
        <taxon>Spermatophyta</taxon>
        <taxon>Magnoliopsida</taxon>
        <taxon>eudicotyledons</taxon>
        <taxon>Gunneridae</taxon>
        <taxon>Pentapetalae</taxon>
        <taxon>asterids</taxon>
        <taxon>lamiids</taxon>
        <taxon>Lamiales</taxon>
        <taxon>Pedaliaceae</taxon>
        <taxon>Sesamum</taxon>
    </lineage>
</organism>
<proteinExistence type="predicted"/>
<dbReference type="EMBL" id="JACGWK010000960">
    <property type="protein sequence ID" value="KAL0293836.1"/>
    <property type="molecule type" value="Genomic_DNA"/>
</dbReference>
<name>A0AAW2JGL3_9LAMI</name>
<evidence type="ECO:0000259" key="2">
    <source>
        <dbReference type="Pfam" id="PF07727"/>
    </source>
</evidence>
<reference evidence="3" key="1">
    <citation type="submission" date="2020-06" db="EMBL/GenBank/DDBJ databases">
        <authorList>
            <person name="Li T."/>
            <person name="Hu X."/>
            <person name="Zhang T."/>
            <person name="Song X."/>
            <person name="Zhang H."/>
            <person name="Dai N."/>
            <person name="Sheng W."/>
            <person name="Hou X."/>
            <person name="Wei L."/>
        </authorList>
    </citation>
    <scope>NUCLEOTIDE SEQUENCE</scope>
    <source>
        <strain evidence="3">G01</strain>
        <tissue evidence="3">Leaf</tissue>
    </source>
</reference>
<evidence type="ECO:0000256" key="1">
    <source>
        <dbReference type="SAM" id="Phobius"/>
    </source>
</evidence>
<keyword evidence="1" id="KW-0472">Membrane</keyword>
<reference evidence="3" key="2">
    <citation type="journal article" date="2024" name="Plant">
        <title>Genomic evolution and insights into agronomic trait innovations of Sesamum species.</title>
        <authorList>
            <person name="Miao H."/>
            <person name="Wang L."/>
            <person name="Qu L."/>
            <person name="Liu H."/>
            <person name="Sun Y."/>
            <person name="Le M."/>
            <person name="Wang Q."/>
            <person name="Wei S."/>
            <person name="Zheng Y."/>
            <person name="Lin W."/>
            <person name="Duan Y."/>
            <person name="Cao H."/>
            <person name="Xiong S."/>
            <person name="Wang X."/>
            <person name="Wei L."/>
            <person name="Li C."/>
            <person name="Ma Q."/>
            <person name="Ju M."/>
            <person name="Zhao R."/>
            <person name="Li G."/>
            <person name="Mu C."/>
            <person name="Tian Q."/>
            <person name="Mei H."/>
            <person name="Zhang T."/>
            <person name="Gao T."/>
            <person name="Zhang H."/>
        </authorList>
    </citation>
    <scope>NUCLEOTIDE SEQUENCE</scope>
    <source>
        <strain evidence="3">G01</strain>
    </source>
</reference>
<keyword evidence="1" id="KW-0812">Transmembrane</keyword>
<dbReference type="AlphaFoldDB" id="A0AAW2JGL3"/>
<accession>A0AAW2JGL3</accession>
<comment type="caution">
    <text evidence="3">The sequence shown here is derived from an EMBL/GenBank/DDBJ whole genome shotgun (WGS) entry which is preliminary data.</text>
</comment>
<sequence>MTWVDFEETYSLVAIAKSIRIMFAITVWYDYEIWQMDMKMAFLNEFVEEEIYVDQPDGFTSVGEEQKVCHLQRSIMVSNKFPGAGISGLMRSYEVMISSRANLTFVYTTLSYIPHALRG</sequence>
<feature type="domain" description="Reverse transcriptase Ty1/copia-type" evidence="2">
    <location>
        <begin position="4"/>
        <end position="76"/>
    </location>
</feature>
<protein>
    <recommendedName>
        <fullName evidence="2">Reverse transcriptase Ty1/copia-type domain-containing protein</fullName>
    </recommendedName>
</protein>